<dbReference type="InterPro" id="IPR033932">
    <property type="entry name" value="YtcJ-like"/>
</dbReference>
<name>A0AAW0BSP1_9AGAR</name>
<comment type="caution">
    <text evidence="2">The sequence shown here is derived from an EMBL/GenBank/DDBJ whole genome shotgun (WGS) entry which is preliminary data.</text>
</comment>
<dbReference type="EMBL" id="JAYKXP010000083">
    <property type="protein sequence ID" value="KAK7029444.1"/>
    <property type="molecule type" value="Genomic_DNA"/>
</dbReference>
<dbReference type="Proteomes" id="UP001383192">
    <property type="component" value="Unassembled WGS sequence"/>
</dbReference>
<protein>
    <recommendedName>
        <fullName evidence="1">Amidohydrolase 3 domain-containing protein</fullName>
    </recommendedName>
</protein>
<sequence>MPMMPQNITRPEAKNAVAQSYFSALLFGPVYHSIIIGNECLVVEGDTIAGTYSDIAEIEKNGDYKIRYIEAGAIVIPGMSDSHVHSLEYGYSRSLPLDSANTILGTSPPLPKISEAVTLVKEYILANPDIYANKSKIIEGWGWDKTIWPVEEYPTAADLEADPVIRGRQVMLRSKDMHSSWVSQATLDANAPFPEEYEGGVIMRDEDGNPTGIFQDEAQSLIKPPNLTDDDLMRRFMVTVNDALKFGVTSMHDAGSTPGPLAFFQRQAARAPLPIRMYAMRFFNETWEYPSPVPSEGELKNRLNNKSIKIIGDGSLRSGGAYLFEPYTDDPTTVGFMRHSPELLKQRIPELLSKGWQVNAHAIGDRANSEILDAFEIAANNGVDLRSLRPRIEHAQIMRQADIERMASLGVIASIQPTHATDDMWYGEARLGPERVKGLYAFRSIMNSGARITTGSDIPVEGVNPLEGFYAAVTRVDRNGKSPHGPNGWFPEQKLTRLEALRGMTIDPAYASFSEDVLGSLEKGKKADFVVLSEDIMHIAEKEDIRSQGACYSAGCIASY</sequence>
<dbReference type="Pfam" id="PF07969">
    <property type="entry name" value="Amidohydro_3"/>
    <property type="match status" value="1"/>
</dbReference>
<dbReference type="InterPro" id="IPR032466">
    <property type="entry name" value="Metal_Hydrolase"/>
</dbReference>
<organism evidence="2 3">
    <name type="scientific">Paramarasmius palmivorus</name>
    <dbReference type="NCBI Taxonomy" id="297713"/>
    <lineage>
        <taxon>Eukaryota</taxon>
        <taxon>Fungi</taxon>
        <taxon>Dikarya</taxon>
        <taxon>Basidiomycota</taxon>
        <taxon>Agaricomycotina</taxon>
        <taxon>Agaricomycetes</taxon>
        <taxon>Agaricomycetidae</taxon>
        <taxon>Agaricales</taxon>
        <taxon>Marasmiineae</taxon>
        <taxon>Marasmiaceae</taxon>
        <taxon>Paramarasmius</taxon>
    </lineage>
</organism>
<dbReference type="GO" id="GO:0016810">
    <property type="term" value="F:hydrolase activity, acting on carbon-nitrogen (but not peptide) bonds"/>
    <property type="evidence" value="ECO:0007669"/>
    <property type="project" value="InterPro"/>
</dbReference>
<dbReference type="Gene3D" id="3.10.310.70">
    <property type="match status" value="1"/>
</dbReference>
<dbReference type="CDD" id="cd01300">
    <property type="entry name" value="YtcJ_like"/>
    <property type="match status" value="1"/>
</dbReference>
<dbReference type="Gene3D" id="2.30.40.10">
    <property type="entry name" value="Urease, subunit C, domain 1"/>
    <property type="match status" value="1"/>
</dbReference>
<evidence type="ECO:0000313" key="3">
    <source>
        <dbReference type="Proteomes" id="UP001383192"/>
    </source>
</evidence>
<dbReference type="Gene3D" id="3.20.20.140">
    <property type="entry name" value="Metal-dependent hydrolases"/>
    <property type="match status" value="1"/>
</dbReference>
<dbReference type="AlphaFoldDB" id="A0AAW0BSP1"/>
<dbReference type="SUPFAM" id="SSF51338">
    <property type="entry name" value="Composite domain of metallo-dependent hydrolases"/>
    <property type="match status" value="1"/>
</dbReference>
<reference evidence="2 3" key="1">
    <citation type="submission" date="2024-01" db="EMBL/GenBank/DDBJ databases">
        <title>A draft genome for a cacao thread blight-causing isolate of Paramarasmius palmivorus.</title>
        <authorList>
            <person name="Baruah I.K."/>
            <person name="Bukari Y."/>
            <person name="Amoako-Attah I."/>
            <person name="Meinhardt L.W."/>
            <person name="Bailey B.A."/>
            <person name="Cohen S.P."/>
        </authorList>
    </citation>
    <scope>NUCLEOTIDE SEQUENCE [LARGE SCALE GENOMIC DNA]</scope>
    <source>
        <strain evidence="2 3">GH-12</strain>
    </source>
</reference>
<evidence type="ECO:0000259" key="1">
    <source>
        <dbReference type="Pfam" id="PF07969"/>
    </source>
</evidence>
<dbReference type="SUPFAM" id="SSF51556">
    <property type="entry name" value="Metallo-dependent hydrolases"/>
    <property type="match status" value="1"/>
</dbReference>
<accession>A0AAW0BSP1</accession>
<evidence type="ECO:0000313" key="2">
    <source>
        <dbReference type="EMBL" id="KAK7029444.1"/>
    </source>
</evidence>
<gene>
    <name evidence="2" type="ORF">VNI00_014578</name>
</gene>
<dbReference type="PANTHER" id="PTHR22642">
    <property type="entry name" value="IMIDAZOLONEPROPIONASE"/>
    <property type="match status" value="1"/>
</dbReference>
<dbReference type="InterPro" id="IPR011059">
    <property type="entry name" value="Metal-dep_hydrolase_composite"/>
</dbReference>
<proteinExistence type="predicted"/>
<feature type="domain" description="Amidohydrolase 3" evidence="1">
    <location>
        <begin position="72"/>
        <end position="543"/>
    </location>
</feature>
<keyword evidence="3" id="KW-1185">Reference proteome</keyword>
<dbReference type="InterPro" id="IPR013108">
    <property type="entry name" value="Amidohydro_3"/>
</dbReference>
<dbReference type="PANTHER" id="PTHR22642:SF2">
    <property type="entry name" value="PROTEIN LONG AFTER FAR-RED 3"/>
    <property type="match status" value="1"/>
</dbReference>